<dbReference type="Proteomes" id="UP000821845">
    <property type="component" value="Chromosome 1"/>
</dbReference>
<organism evidence="1 2">
    <name type="scientific">Hyalomma asiaticum</name>
    <name type="common">Tick</name>
    <dbReference type="NCBI Taxonomy" id="266040"/>
    <lineage>
        <taxon>Eukaryota</taxon>
        <taxon>Metazoa</taxon>
        <taxon>Ecdysozoa</taxon>
        <taxon>Arthropoda</taxon>
        <taxon>Chelicerata</taxon>
        <taxon>Arachnida</taxon>
        <taxon>Acari</taxon>
        <taxon>Parasitiformes</taxon>
        <taxon>Ixodida</taxon>
        <taxon>Ixodoidea</taxon>
        <taxon>Ixodidae</taxon>
        <taxon>Hyalomminae</taxon>
        <taxon>Hyalomma</taxon>
    </lineage>
</organism>
<comment type="caution">
    <text evidence="1">The sequence shown here is derived from an EMBL/GenBank/DDBJ whole genome shotgun (WGS) entry which is preliminary data.</text>
</comment>
<protein>
    <submittedName>
        <fullName evidence="1">Uncharacterized protein</fullName>
    </submittedName>
</protein>
<keyword evidence="2" id="KW-1185">Reference proteome</keyword>
<sequence>MRASQSGRLSRLTSRLPAADDGEKPAETPCFSCDRSSAAGAPSYSTSARCALLGQRRNTRNKQPNLEGYDGVAEARAAGRPASMGSLLGSQPLRGRAATRPLPEWLPRHVAHESASAYDTSRALVLRKSNQATEHASNTNTACFVHATVVGAHALRRDALAERP</sequence>
<evidence type="ECO:0000313" key="1">
    <source>
        <dbReference type="EMBL" id="KAH6945149.1"/>
    </source>
</evidence>
<name>A0ACB7TG81_HYAAI</name>
<gene>
    <name evidence="1" type="ORF">HPB50_007426</name>
</gene>
<dbReference type="EMBL" id="CM023481">
    <property type="protein sequence ID" value="KAH6945149.1"/>
    <property type="molecule type" value="Genomic_DNA"/>
</dbReference>
<reference evidence="1" key="1">
    <citation type="submission" date="2020-05" db="EMBL/GenBank/DDBJ databases">
        <title>Large-scale comparative analyses of tick genomes elucidate their genetic diversity and vector capacities.</title>
        <authorList>
            <person name="Jia N."/>
            <person name="Wang J."/>
            <person name="Shi W."/>
            <person name="Du L."/>
            <person name="Sun Y."/>
            <person name="Zhan W."/>
            <person name="Jiang J."/>
            <person name="Wang Q."/>
            <person name="Zhang B."/>
            <person name="Ji P."/>
            <person name="Sakyi L.B."/>
            <person name="Cui X."/>
            <person name="Yuan T."/>
            <person name="Jiang B."/>
            <person name="Yang W."/>
            <person name="Lam T.T.-Y."/>
            <person name="Chang Q."/>
            <person name="Ding S."/>
            <person name="Wang X."/>
            <person name="Zhu J."/>
            <person name="Ruan X."/>
            <person name="Zhao L."/>
            <person name="Wei J."/>
            <person name="Que T."/>
            <person name="Du C."/>
            <person name="Cheng J."/>
            <person name="Dai P."/>
            <person name="Han X."/>
            <person name="Huang E."/>
            <person name="Gao Y."/>
            <person name="Liu J."/>
            <person name="Shao H."/>
            <person name="Ye R."/>
            <person name="Li L."/>
            <person name="Wei W."/>
            <person name="Wang X."/>
            <person name="Wang C."/>
            <person name="Yang T."/>
            <person name="Huo Q."/>
            <person name="Li W."/>
            <person name="Guo W."/>
            <person name="Chen H."/>
            <person name="Zhou L."/>
            <person name="Ni X."/>
            <person name="Tian J."/>
            <person name="Zhou Y."/>
            <person name="Sheng Y."/>
            <person name="Liu T."/>
            <person name="Pan Y."/>
            <person name="Xia L."/>
            <person name="Li J."/>
            <person name="Zhao F."/>
            <person name="Cao W."/>
        </authorList>
    </citation>
    <scope>NUCLEOTIDE SEQUENCE</scope>
    <source>
        <strain evidence="1">Hyas-2018</strain>
    </source>
</reference>
<evidence type="ECO:0000313" key="2">
    <source>
        <dbReference type="Proteomes" id="UP000821845"/>
    </source>
</evidence>
<proteinExistence type="predicted"/>
<accession>A0ACB7TG81</accession>